<evidence type="ECO:0000256" key="6">
    <source>
        <dbReference type="ARBA" id="ARBA00022670"/>
    </source>
</evidence>
<evidence type="ECO:0000256" key="7">
    <source>
        <dbReference type="ARBA" id="ARBA00022729"/>
    </source>
</evidence>
<dbReference type="Pfam" id="PF07943">
    <property type="entry name" value="PBP5_C"/>
    <property type="match status" value="1"/>
</dbReference>
<evidence type="ECO:0000313" key="16">
    <source>
        <dbReference type="Proteomes" id="UP001595843"/>
    </source>
</evidence>
<dbReference type="RefSeq" id="WP_380705965.1">
    <property type="nucleotide sequence ID" value="NZ_JBHSAP010000018.1"/>
</dbReference>
<dbReference type="SUPFAM" id="SSF56601">
    <property type="entry name" value="beta-lactamase/transpeptidase-like"/>
    <property type="match status" value="1"/>
</dbReference>
<comment type="function">
    <text evidence="1">Removes C-terminal D-alanyl residues from sugar-peptide cell wall precursors.</text>
</comment>
<dbReference type="PRINTS" id="PR00725">
    <property type="entry name" value="DADACBPTASE1"/>
</dbReference>
<evidence type="ECO:0000256" key="9">
    <source>
        <dbReference type="ARBA" id="ARBA00022960"/>
    </source>
</evidence>
<gene>
    <name evidence="15" type="ORF">ACFOUO_15170</name>
</gene>
<organism evidence="15 16">
    <name type="scientific">Salinithrix halophila</name>
    <dbReference type="NCBI Taxonomy" id="1485204"/>
    <lineage>
        <taxon>Bacteria</taxon>
        <taxon>Bacillati</taxon>
        <taxon>Bacillota</taxon>
        <taxon>Bacilli</taxon>
        <taxon>Bacillales</taxon>
        <taxon>Thermoactinomycetaceae</taxon>
        <taxon>Salinithrix</taxon>
    </lineage>
</organism>
<evidence type="ECO:0000256" key="5">
    <source>
        <dbReference type="ARBA" id="ARBA00022645"/>
    </source>
</evidence>
<evidence type="ECO:0000256" key="13">
    <source>
        <dbReference type="RuleBase" id="RU004016"/>
    </source>
</evidence>
<keyword evidence="7" id="KW-0732">Signal</keyword>
<evidence type="ECO:0000256" key="11">
    <source>
        <dbReference type="ARBA" id="ARBA00023316"/>
    </source>
</evidence>
<dbReference type="EMBL" id="JBHSAP010000018">
    <property type="protein sequence ID" value="MFC4078138.1"/>
    <property type="molecule type" value="Genomic_DNA"/>
</dbReference>
<evidence type="ECO:0000256" key="10">
    <source>
        <dbReference type="ARBA" id="ARBA00022984"/>
    </source>
</evidence>
<evidence type="ECO:0000256" key="1">
    <source>
        <dbReference type="ARBA" id="ARBA00003217"/>
    </source>
</evidence>
<dbReference type="EC" id="3.4.16.4" evidence="4"/>
<keyword evidence="16" id="KW-1185">Reference proteome</keyword>
<keyword evidence="8 15" id="KW-0378">Hydrolase</keyword>
<protein>
    <recommendedName>
        <fullName evidence="4">serine-type D-Ala-D-Ala carboxypeptidase</fullName>
        <ecNumber evidence="4">3.4.16.4</ecNumber>
    </recommendedName>
</protein>
<dbReference type="PANTHER" id="PTHR21581">
    <property type="entry name" value="D-ALANYL-D-ALANINE CARBOXYPEPTIDASE"/>
    <property type="match status" value="1"/>
</dbReference>
<feature type="domain" description="Peptidase S11 D-Ala-D-Ala carboxypeptidase A C-terminal" evidence="14">
    <location>
        <begin position="273"/>
        <end position="361"/>
    </location>
</feature>
<evidence type="ECO:0000313" key="15">
    <source>
        <dbReference type="EMBL" id="MFC4078138.1"/>
    </source>
</evidence>
<comment type="pathway">
    <text evidence="2">Cell wall biogenesis; peptidoglycan biosynthesis.</text>
</comment>
<dbReference type="Gene3D" id="3.40.710.10">
    <property type="entry name" value="DD-peptidase/beta-lactamase superfamily"/>
    <property type="match status" value="1"/>
</dbReference>
<reference evidence="16" key="1">
    <citation type="journal article" date="2019" name="Int. J. Syst. Evol. Microbiol.">
        <title>The Global Catalogue of Microorganisms (GCM) 10K type strain sequencing project: providing services to taxonomists for standard genome sequencing and annotation.</title>
        <authorList>
            <consortium name="The Broad Institute Genomics Platform"/>
            <consortium name="The Broad Institute Genome Sequencing Center for Infectious Disease"/>
            <person name="Wu L."/>
            <person name="Ma J."/>
        </authorList>
    </citation>
    <scope>NUCLEOTIDE SEQUENCE [LARGE SCALE GENOMIC DNA]</scope>
    <source>
        <strain evidence="16">IBRC-M 10813</strain>
    </source>
</reference>
<keyword evidence="11" id="KW-0961">Cell wall biogenesis/degradation</keyword>
<dbReference type="InterPro" id="IPR018044">
    <property type="entry name" value="Peptidase_S11"/>
</dbReference>
<accession>A0ABV8JHY1</accession>
<name>A0ABV8JHY1_9BACL</name>
<evidence type="ECO:0000259" key="14">
    <source>
        <dbReference type="SMART" id="SM00936"/>
    </source>
</evidence>
<evidence type="ECO:0000256" key="8">
    <source>
        <dbReference type="ARBA" id="ARBA00022801"/>
    </source>
</evidence>
<comment type="catalytic activity">
    <reaction evidence="12">
        <text>Preferential cleavage: (Ac)2-L-Lys-D-Ala-|-D-Ala. Also transpeptidation of peptidyl-alanyl moieties that are N-acyl substituents of D-alanine.</text>
        <dbReference type="EC" id="3.4.16.4"/>
    </reaction>
</comment>
<dbReference type="PANTHER" id="PTHR21581:SF33">
    <property type="entry name" value="D-ALANYL-D-ALANINE CARBOXYPEPTIDASE DACB"/>
    <property type="match status" value="1"/>
</dbReference>
<dbReference type="SMART" id="SM00936">
    <property type="entry name" value="PBP5_C"/>
    <property type="match status" value="1"/>
</dbReference>
<dbReference type="SUPFAM" id="SSF69189">
    <property type="entry name" value="Penicillin-binding protein associated domain"/>
    <property type="match status" value="1"/>
</dbReference>
<dbReference type="Gene3D" id="2.30.140.30">
    <property type="match status" value="1"/>
</dbReference>
<proteinExistence type="inferred from homology"/>
<keyword evidence="10" id="KW-0573">Peptidoglycan synthesis</keyword>
<comment type="caution">
    <text evidence="15">The sequence shown here is derived from an EMBL/GenBank/DDBJ whole genome shotgun (WGS) entry which is preliminary data.</text>
</comment>
<evidence type="ECO:0000256" key="4">
    <source>
        <dbReference type="ARBA" id="ARBA00012448"/>
    </source>
</evidence>
<dbReference type="Proteomes" id="UP001595843">
    <property type="component" value="Unassembled WGS sequence"/>
</dbReference>
<sequence>MRYPALLTAAILAFLLCVPQVMAGKREDSELVSKISARAAVVIDVNTDRILFEKKAQQRMRIASLTKIMTAIVAIENADLKETVTVSPRAVGVEGSSIYLKEGEKIPLEHLLYGLMLRSGNDAATAIAEHVGGSLPGFVYLMNEKAHYLGLDDTHFKNPHGLDAPNHYSTAEDMARLTAYALRNPAFKKIVSTPVKTVPWPGEEWHRKWYNKNKMLRLYPGADGVKTGYTKLSKRTLVSSATREGRQLATVTLNASNDWNDSMHLLEYGFVHYRPVELIQKGEEMSDVPVSKKLSLSVTAEKSFTYPLTEEERKEVTVKPILTYPLSKIDKEGMRVGMARVYLKGEVVGSVPLVTRTNSASVSSVFTDWMTVITYVLGKEG</sequence>
<dbReference type="InterPro" id="IPR001967">
    <property type="entry name" value="Peptidase_S11_N"/>
</dbReference>
<keyword evidence="5 15" id="KW-0121">Carboxypeptidase</keyword>
<dbReference type="InterPro" id="IPR012338">
    <property type="entry name" value="Beta-lactam/transpept-like"/>
</dbReference>
<comment type="similarity">
    <text evidence="3 13">Belongs to the peptidase S11 family.</text>
</comment>
<evidence type="ECO:0000256" key="3">
    <source>
        <dbReference type="ARBA" id="ARBA00007164"/>
    </source>
</evidence>
<evidence type="ECO:0000256" key="2">
    <source>
        <dbReference type="ARBA" id="ARBA00004752"/>
    </source>
</evidence>
<dbReference type="InterPro" id="IPR012907">
    <property type="entry name" value="Peptidase_S11_C"/>
</dbReference>
<dbReference type="InterPro" id="IPR015956">
    <property type="entry name" value="Peniciliin-bd_prot_C_sf"/>
</dbReference>
<keyword evidence="6" id="KW-0645">Protease</keyword>
<evidence type="ECO:0000256" key="12">
    <source>
        <dbReference type="ARBA" id="ARBA00034000"/>
    </source>
</evidence>
<keyword evidence="9" id="KW-0133">Cell shape</keyword>
<dbReference type="GO" id="GO:0004180">
    <property type="term" value="F:carboxypeptidase activity"/>
    <property type="evidence" value="ECO:0007669"/>
    <property type="project" value="UniProtKB-KW"/>
</dbReference>
<dbReference type="Pfam" id="PF00768">
    <property type="entry name" value="Peptidase_S11"/>
    <property type="match status" value="1"/>
</dbReference>